<dbReference type="GO" id="GO:0035435">
    <property type="term" value="P:phosphate ion transmembrane transport"/>
    <property type="evidence" value="ECO:0007669"/>
    <property type="project" value="TreeGrafter"/>
</dbReference>
<dbReference type="STRING" id="1280953.HOC_20148"/>
<dbReference type="GO" id="GO:0016020">
    <property type="term" value="C:membrane"/>
    <property type="evidence" value="ECO:0007669"/>
    <property type="project" value="UniProtKB-SubCell"/>
</dbReference>
<keyword evidence="2" id="KW-0813">Transport</keyword>
<feature type="transmembrane region" description="Helical" evidence="6">
    <location>
        <begin position="80"/>
        <end position="103"/>
    </location>
</feature>
<evidence type="ECO:0000313" key="8">
    <source>
        <dbReference type="Proteomes" id="UP000024942"/>
    </source>
</evidence>
<evidence type="ECO:0000256" key="1">
    <source>
        <dbReference type="ARBA" id="ARBA00004141"/>
    </source>
</evidence>
<organism evidence="7 8">
    <name type="scientific">Hyphomonas oceanitis SCH89</name>
    <dbReference type="NCBI Taxonomy" id="1280953"/>
    <lineage>
        <taxon>Bacteria</taxon>
        <taxon>Pseudomonadati</taxon>
        <taxon>Pseudomonadota</taxon>
        <taxon>Alphaproteobacteria</taxon>
        <taxon>Hyphomonadales</taxon>
        <taxon>Hyphomonadaceae</taxon>
        <taxon>Hyphomonas</taxon>
    </lineage>
</organism>
<gene>
    <name evidence="7" type="ORF">HOC_20148</name>
</gene>
<dbReference type="AlphaFoldDB" id="A0A059G1T8"/>
<keyword evidence="8" id="KW-1185">Reference proteome</keyword>
<dbReference type="eggNOG" id="COG0306">
    <property type="taxonomic scope" value="Bacteria"/>
</dbReference>
<dbReference type="Pfam" id="PF01384">
    <property type="entry name" value="PHO4"/>
    <property type="match status" value="2"/>
</dbReference>
<dbReference type="RefSeq" id="WP_035542148.1">
    <property type="nucleotide sequence ID" value="NZ_ARYL01000080.1"/>
</dbReference>
<dbReference type="OrthoDB" id="9779554at2"/>
<dbReference type="Proteomes" id="UP000024942">
    <property type="component" value="Unassembled WGS sequence"/>
</dbReference>
<dbReference type="PANTHER" id="PTHR11101:SF80">
    <property type="entry name" value="PHOSPHATE TRANSPORTER"/>
    <property type="match status" value="1"/>
</dbReference>
<feature type="transmembrane region" description="Helical" evidence="6">
    <location>
        <begin position="148"/>
        <end position="166"/>
    </location>
</feature>
<comment type="caution">
    <text evidence="7">The sequence shown here is derived from an EMBL/GenBank/DDBJ whole genome shotgun (WGS) entry which is preliminary data.</text>
</comment>
<dbReference type="GO" id="GO:0005315">
    <property type="term" value="F:phosphate transmembrane transporter activity"/>
    <property type="evidence" value="ECO:0007669"/>
    <property type="project" value="InterPro"/>
</dbReference>
<evidence type="ECO:0000256" key="5">
    <source>
        <dbReference type="ARBA" id="ARBA00023136"/>
    </source>
</evidence>
<evidence type="ECO:0000256" key="2">
    <source>
        <dbReference type="ARBA" id="ARBA00022448"/>
    </source>
</evidence>
<feature type="transmembrane region" description="Helical" evidence="6">
    <location>
        <begin position="317"/>
        <end position="338"/>
    </location>
</feature>
<evidence type="ECO:0000256" key="3">
    <source>
        <dbReference type="ARBA" id="ARBA00022692"/>
    </source>
</evidence>
<keyword evidence="5 6" id="KW-0472">Membrane</keyword>
<keyword evidence="3 6" id="KW-0812">Transmembrane</keyword>
<evidence type="ECO:0000313" key="7">
    <source>
        <dbReference type="EMBL" id="KCZ98959.1"/>
    </source>
</evidence>
<sequence>MTNTLVLLIAGILIVLAYDYTNGLQDAANMLATIVASRAATPIQAAILVSVFTFLGPVLGGTAVANTIGNFIDVTDLQNIASLTIVLSGLGGAIGWNLITWWFGLPASSSQALVGGLVGAVLVSAGPEHVVWGMSELNAGRVSGVTKVLGALLISPVLGFLFGWIIHRLVRFALRGARPVVNRNLRGFQWVATAALAFSHGTNDAQKGMGIIAMLLVISGVNAEFTVPIWVILASATSITLGTFSGGWRIVRTLGFGIYKVRPIHALDAQLASASLILAASMTGAPVSTTQVVSTSIMGIGASERPKSVRWGTAQHIIGAWLITMPGAAAISIALYLLMQALGAIV</sequence>
<feature type="transmembrane region" description="Helical" evidence="6">
    <location>
        <begin position="41"/>
        <end position="68"/>
    </location>
</feature>
<comment type="subcellular location">
    <subcellularLocation>
        <location evidence="1">Membrane</location>
        <topology evidence="1">Multi-pass membrane protein</topology>
    </subcellularLocation>
</comment>
<evidence type="ECO:0000256" key="4">
    <source>
        <dbReference type="ARBA" id="ARBA00022989"/>
    </source>
</evidence>
<proteinExistence type="predicted"/>
<name>A0A059G1T8_9PROT</name>
<keyword evidence="4 6" id="KW-1133">Transmembrane helix</keyword>
<reference evidence="7 8" key="1">
    <citation type="journal article" date="2014" name="Antonie Van Leeuwenhoek">
        <title>Hyphomonas beringensis sp. nov. and Hyphomonas chukchiensis sp. nov., isolated from surface seawater of the Bering Sea and Chukchi Sea.</title>
        <authorList>
            <person name="Li C."/>
            <person name="Lai Q."/>
            <person name="Li G."/>
            <person name="Dong C."/>
            <person name="Wang J."/>
            <person name="Liao Y."/>
            <person name="Shao Z."/>
        </authorList>
    </citation>
    <scope>NUCLEOTIDE SEQUENCE [LARGE SCALE GENOMIC DNA]</scope>
    <source>
        <strain evidence="7 8">SCH89</strain>
    </source>
</reference>
<dbReference type="PATRIC" id="fig|1280953.3.peg.4010"/>
<dbReference type="InterPro" id="IPR001204">
    <property type="entry name" value="Phos_transporter"/>
</dbReference>
<dbReference type="EMBL" id="ARYL01000080">
    <property type="protein sequence ID" value="KCZ98959.1"/>
    <property type="molecule type" value="Genomic_DNA"/>
</dbReference>
<protein>
    <submittedName>
        <fullName evidence="7">Phosphate transporter</fullName>
    </submittedName>
</protein>
<evidence type="ECO:0000256" key="6">
    <source>
        <dbReference type="SAM" id="Phobius"/>
    </source>
</evidence>
<accession>A0A059G1T8</accession>
<feature type="transmembrane region" description="Helical" evidence="6">
    <location>
        <begin position="109"/>
        <end position="127"/>
    </location>
</feature>
<dbReference type="PANTHER" id="PTHR11101">
    <property type="entry name" value="PHOSPHATE TRANSPORTER"/>
    <property type="match status" value="1"/>
</dbReference>